<feature type="non-terminal residue" evidence="1">
    <location>
        <position position="1"/>
    </location>
</feature>
<comment type="caution">
    <text evidence="1">The sequence shown here is derived from an EMBL/GenBank/DDBJ whole genome shotgun (WGS) entry which is preliminary data.</text>
</comment>
<keyword evidence="2" id="KW-1185">Reference proteome</keyword>
<dbReference type="AlphaFoldDB" id="A0A1R1Y402"/>
<dbReference type="Proteomes" id="UP000187429">
    <property type="component" value="Unassembled WGS sequence"/>
</dbReference>
<accession>A0A1R1Y402</accession>
<gene>
    <name evidence="1" type="ORF">AYI69_g5731</name>
</gene>
<sequence length="351" mass="38345">YPNSTTNTSANRPTSIRYAYCSSNNLYIGHTKRSSNVYYSNYTYPDSTTNASASRSASISYTYCSSNNHDPSRTVNYIFSTTYRNSISNADTSNNIRNYPRIFRRLIGPHMYNLELNKRPTNIFLYADKPFLSGIRSTNFAKQLHFYSDSAKTCNPREYKCLVADGEGTLYNFCDDSQILRLYQCPFGTRCYSPKPGNRNVDCLPISQDPNQYYSNQNQSTTTTITGSFDNSSGILTNLNIGSTFSESASIVSNVQDSINSSIQSETNISTSTINTVPSNGITISASSSATTQGVVNAAIPDSTSNNVVTSSSGQIELNGIVLSSSMLAPGVIADKEILVTPKVKLVPTIG</sequence>
<evidence type="ECO:0000313" key="2">
    <source>
        <dbReference type="Proteomes" id="UP000187429"/>
    </source>
</evidence>
<name>A0A1R1Y402_9FUNG</name>
<dbReference type="EMBL" id="LSSM01002452">
    <property type="protein sequence ID" value="OMJ21643.1"/>
    <property type="molecule type" value="Genomic_DNA"/>
</dbReference>
<reference evidence="2" key="1">
    <citation type="submission" date="2017-01" db="EMBL/GenBank/DDBJ databases">
        <authorList>
            <person name="Wang Y."/>
            <person name="White M."/>
            <person name="Kvist S."/>
            <person name="Moncalvo J.-M."/>
        </authorList>
    </citation>
    <scope>NUCLEOTIDE SEQUENCE [LARGE SCALE GENOMIC DNA]</scope>
    <source>
        <strain evidence="2">ID-206-W2</strain>
    </source>
</reference>
<protein>
    <submittedName>
        <fullName evidence="1">Uncharacterized protein</fullName>
    </submittedName>
</protein>
<evidence type="ECO:0000313" key="1">
    <source>
        <dbReference type="EMBL" id="OMJ21643.1"/>
    </source>
</evidence>
<organism evidence="1 2">
    <name type="scientific">Smittium culicis</name>
    <dbReference type="NCBI Taxonomy" id="133412"/>
    <lineage>
        <taxon>Eukaryota</taxon>
        <taxon>Fungi</taxon>
        <taxon>Fungi incertae sedis</taxon>
        <taxon>Zoopagomycota</taxon>
        <taxon>Kickxellomycotina</taxon>
        <taxon>Harpellomycetes</taxon>
        <taxon>Harpellales</taxon>
        <taxon>Legeriomycetaceae</taxon>
        <taxon>Smittium</taxon>
    </lineage>
</organism>
<proteinExistence type="predicted"/>